<dbReference type="InterPro" id="IPR003593">
    <property type="entry name" value="AAA+_ATPase"/>
</dbReference>
<name>A0A645CW23_9ZZZZ</name>
<dbReference type="SMART" id="SM00382">
    <property type="entry name" value="AAA"/>
    <property type="match status" value="1"/>
</dbReference>
<dbReference type="NCBIfam" id="NF005304">
    <property type="entry name" value="PRK06835.1"/>
    <property type="match status" value="1"/>
</dbReference>
<evidence type="ECO:0000259" key="1">
    <source>
        <dbReference type="SMART" id="SM00382"/>
    </source>
</evidence>
<dbReference type="CDD" id="cd00009">
    <property type="entry name" value="AAA"/>
    <property type="match status" value="1"/>
</dbReference>
<feature type="domain" description="AAA+ ATPase" evidence="1">
    <location>
        <begin position="182"/>
        <end position="307"/>
    </location>
</feature>
<dbReference type="GO" id="GO:0005524">
    <property type="term" value="F:ATP binding"/>
    <property type="evidence" value="ECO:0007669"/>
    <property type="project" value="InterPro"/>
</dbReference>
<dbReference type="EMBL" id="VSSQ01030554">
    <property type="protein sequence ID" value="MPM81117.1"/>
    <property type="molecule type" value="Genomic_DNA"/>
</dbReference>
<dbReference type="InterPro" id="IPR027417">
    <property type="entry name" value="P-loop_NTPase"/>
</dbReference>
<gene>
    <name evidence="2" type="primary">dnaA_57</name>
    <name evidence="2" type="ORF">SDC9_128169</name>
</gene>
<evidence type="ECO:0000313" key="2">
    <source>
        <dbReference type="EMBL" id="MPM81117.1"/>
    </source>
</evidence>
<dbReference type="GO" id="GO:0006260">
    <property type="term" value="P:DNA replication"/>
    <property type="evidence" value="ECO:0007669"/>
    <property type="project" value="TreeGrafter"/>
</dbReference>
<dbReference type="AlphaFoldDB" id="A0A645CW23"/>
<reference evidence="2" key="1">
    <citation type="submission" date="2019-08" db="EMBL/GenBank/DDBJ databases">
        <authorList>
            <person name="Kucharzyk K."/>
            <person name="Murdoch R.W."/>
            <person name="Higgins S."/>
            <person name="Loffler F."/>
        </authorList>
    </citation>
    <scope>NUCLEOTIDE SEQUENCE</scope>
</reference>
<comment type="caution">
    <text evidence="2">The sequence shown here is derived from an EMBL/GenBank/DDBJ whole genome shotgun (WGS) entry which is preliminary data.</text>
</comment>
<sequence>MINSHHLEIMKIYEDIRTKEQDSLRKRRAEIEAKLPKVIEIESTIGKLCIQMSLNALRNLESREEYLKEVKENITTLRMEKSELLVSHGYSMDYLELKYHCSKCKDTGFLGKEKCTCYKQNLVKIYYTNSDLSSLLQKNNFDNFNLNYYSPMNNGPEKFSPRENIENIVNKAWGFIRNFNTSDENLLFYGNSGTGKTFLSHCIAKELLDKGYFVVYKTSEDLIKSLKEIKFNGNLELEEHLINCDLLIIDDLGTEMSSDFSKTELFNLLNGKLLKGKKMLVSTNYALDGLTTMYSERITSRLIGNFDLFKFYGNDIRLQKKMA</sequence>
<dbReference type="SUPFAM" id="SSF52540">
    <property type="entry name" value="P-loop containing nucleoside triphosphate hydrolases"/>
    <property type="match status" value="1"/>
</dbReference>
<dbReference type="PANTHER" id="PTHR30050">
    <property type="entry name" value="CHROMOSOMAL REPLICATION INITIATOR PROTEIN DNAA"/>
    <property type="match status" value="1"/>
</dbReference>
<accession>A0A645CW23</accession>
<dbReference type="Pfam" id="PF01695">
    <property type="entry name" value="IstB_IS21"/>
    <property type="match status" value="1"/>
</dbReference>
<proteinExistence type="predicted"/>
<dbReference type="InterPro" id="IPR002611">
    <property type="entry name" value="IstB_ATP-bd"/>
</dbReference>
<organism evidence="2">
    <name type="scientific">bioreactor metagenome</name>
    <dbReference type="NCBI Taxonomy" id="1076179"/>
    <lineage>
        <taxon>unclassified sequences</taxon>
        <taxon>metagenomes</taxon>
        <taxon>ecological metagenomes</taxon>
    </lineage>
</organism>
<dbReference type="PANTHER" id="PTHR30050:SF4">
    <property type="entry name" value="ATP-BINDING PROTEIN RV3427C IN INSERTION SEQUENCE-RELATED"/>
    <property type="match status" value="1"/>
</dbReference>
<protein>
    <submittedName>
        <fullName evidence="2">Chromosomal replication initiator protein DnaA</fullName>
    </submittedName>
</protein>
<dbReference type="Gene3D" id="3.40.50.300">
    <property type="entry name" value="P-loop containing nucleotide triphosphate hydrolases"/>
    <property type="match status" value="1"/>
</dbReference>